<keyword evidence="2 3" id="KW-0472">Membrane</keyword>
<gene>
    <name evidence="5" type="ORF">AUJ27_03825</name>
</gene>
<dbReference type="Gene3D" id="3.30.450.330">
    <property type="match status" value="1"/>
</dbReference>
<evidence type="ECO:0000313" key="5">
    <source>
        <dbReference type="EMBL" id="OIO06593.1"/>
    </source>
</evidence>
<dbReference type="GO" id="GO:0071555">
    <property type="term" value="P:cell wall organization"/>
    <property type="evidence" value="ECO:0007669"/>
    <property type="project" value="TreeGrafter"/>
</dbReference>
<feature type="domain" description="Penicillin-binding protein transpeptidase" evidence="4">
    <location>
        <begin position="368"/>
        <end position="681"/>
    </location>
</feature>
<protein>
    <recommendedName>
        <fullName evidence="4">Penicillin-binding protein transpeptidase domain-containing protein</fullName>
    </recommendedName>
</protein>
<dbReference type="SUPFAM" id="SSF56601">
    <property type="entry name" value="beta-lactamase/transpeptidase-like"/>
    <property type="match status" value="1"/>
</dbReference>
<dbReference type="PANTHER" id="PTHR30627:SF1">
    <property type="entry name" value="PEPTIDOGLYCAN D,D-TRANSPEPTIDASE FTSI"/>
    <property type="match status" value="1"/>
</dbReference>
<evidence type="ECO:0000313" key="6">
    <source>
        <dbReference type="Proteomes" id="UP000183192"/>
    </source>
</evidence>
<dbReference type="GO" id="GO:0008658">
    <property type="term" value="F:penicillin binding"/>
    <property type="evidence" value="ECO:0007669"/>
    <property type="project" value="InterPro"/>
</dbReference>
<accession>A0A1J4T5D9</accession>
<dbReference type="AlphaFoldDB" id="A0A1J4T5D9"/>
<dbReference type="STRING" id="1805146.AUJ27_03825"/>
<dbReference type="InterPro" id="IPR036138">
    <property type="entry name" value="PBP_dimer_sf"/>
</dbReference>
<dbReference type="SUPFAM" id="SSF56519">
    <property type="entry name" value="Penicillin binding protein dimerisation domain"/>
    <property type="match status" value="1"/>
</dbReference>
<evidence type="ECO:0000256" key="2">
    <source>
        <dbReference type="ARBA" id="ARBA00023136"/>
    </source>
</evidence>
<dbReference type="EMBL" id="MNUU01000074">
    <property type="protein sequence ID" value="OIO06593.1"/>
    <property type="molecule type" value="Genomic_DNA"/>
</dbReference>
<evidence type="ECO:0000259" key="4">
    <source>
        <dbReference type="Pfam" id="PF00905"/>
    </source>
</evidence>
<dbReference type="PANTHER" id="PTHR30627">
    <property type="entry name" value="PEPTIDOGLYCAN D,D-TRANSPEPTIDASE"/>
    <property type="match status" value="1"/>
</dbReference>
<comment type="subcellular location">
    <subcellularLocation>
        <location evidence="1">Membrane</location>
    </subcellularLocation>
</comment>
<dbReference type="Pfam" id="PF00905">
    <property type="entry name" value="Transpeptidase"/>
    <property type="match status" value="1"/>
</dbReference>
<proteinExistence type="predicted"/>
<dbReference type="Proteomes" id="UP000183192">
    <property type="component" value="Unassembled WGS sequence"/>
</dbReference>
<evidence type="ECO:0000256" key="1">
    <source>
        <dbReference type="ARBA" id="ARBA00004370"/>
    </source>
</evidence>
<dbReference type="Gene3D" id="3.90.1310.10">
    <property type="entry name" value="Penicillin-binding protein 2a (Domain 2)"/>
    <property type="match status" value="1"/>
</dbReference>
<dbReference type="InterPro" id="IPR012338">
    <property type="entry name" value="Beta-lactam/transpept-like"/>
</dbReference>
<dbReference type="InterPro" id="IPR050515">
    <property type="entry name" value="Beta-lactam/transpept"/>
</dbReference>
<evidence type="ECO:0000256" key="3">
    <source>
        <dbReference type="SAM" id="Phobius"/>
    </source>
</evidence>
<dbReference type="InterPro" id="IPR001460">
    <property type="entry name" value="PCN-bd_Tpept"/>
</dbReference>
<name>A0A1J4T5D9_9BACT</name>
<comment type="caution">
    <text evidence="5">The sequence shown here is derived from an EMBL/GenBank/DDBJ whole genome shotgun (WGS) entry which is preliminary data.</text>
</comment>
<dbReference type="Gene3D" id="3.40.710.10">
    <property type="entry name" value="DD-peptidase/beta-lactamase superfamily"/>
    <property type="match status" value="1"/>
</dbReference>
<dbReference type="GO" id="GO:0005886">
    <property type="term" value="C:plasma membrane"/>
    <property type="evidence" value="ECO:0007669"/>
    <property type="project" value="TreeGrafter"/>
</dbReference>
<feature type="transmembrane region" description="Helical" evidence="3">
    <location>
        <begin position="20"/>
        <end position="39"/>
    </location>
</feature>
<keyword evidence="3" id="KW-0812">Transmembrane</keyword>
<keyword evidence="3" id="KW-1133">Transmembrane helix</keyword>
<organism evidence="5 6">
    <name type="scientific">Candidatus Falkowbacteria bacterium CG1_02_37_44</name>
    <dbReference type="NCBI Taxonomy" id="1805146"/>
    <lineage>
        <taxon>Bacteria</taxon>
        <taxon>Candidatus Falkowiibacteriota</taxon>
    </lineage>
</organism>
<reference evidence="5 6" key="1">
    <citation type="journal article" date="2016" name="Environ. Microbiol.">
        <title>Genomic resolution of a cold subsurface aquifer community provides metabolic insights for novel microbes adapted to high CO concentrations.</title>
        <authorList>
            <person name="Probst A.J."/>
            <person name="Castelle C.J."/>
            <person name="Singh A."/>
            <person name="Brown C.T."/>
            <person name="Anantharaman K."/>
            <person name="Sharon I."/>
            <person name="Hug L.A."/>
            <person name="Burstein D."/>
            <person name="Emerson J.B."/>
            <person name="Thomas B.C."/>
            <person name="Banfield J.F."/>
        </authorList>
    </citation>
    <scope>NUCLEOTIDE SEQUENCE [LARGE SCALE GENOMIC DNA]</scope>
    <source>
        <strain evidence="5">CG1_02_37_44</strain>
    </source>
</reference>
<sequence>MKFWQGGKKQNSAKNYNNRINFTIAIIFIFAAVILYRLYYLQIKEYDLFIVKADSQHLSSGILAPVRGKIFIQDGFDEKNSQLYPIATNKKFALLYAVPKDVKESVKVAEIFYIFFDKENTAEEVDEFLDKNNKDKLENDLRALEILPAEAREEKKIAINKKYEEYCKSPEYKEIRNIRREAEINLRKDVIMEKYLQKLNKKNDPYEPIQKKVDEDELKNIYISLLGDKGKNLSPDKLIIKEDNIFEQNSETDAVKIIIDGIGFVMRNYRFYPENNIGSQMIGFVSIAGDEDRGQYGLEGFFDNELYGEFGSIKTGRGASGDLIIINEREYTKAINGNDIILTINRAIQYTVCQKLNSTALRHGADSGSIIIINPKTGAILAMCSWPDYDPNNFSNESDINIFNNPVIFEQYEPGSIFKGITMAAAIDQGKLEPDSTYDDKGSILIEGWPKPIKNSDYETHGGHGVTDMNEVLTQSLNTGAIFAMNKITPEVFAQYVKNFGFGEKTGIELETENFGNIGNLTANKIKPIDAATASFGQGISVTPLQMIMAYGAIANGGILMKPYLVKEILYADGTKIETQPQEIRRVISERASVLVSGMLVNVVDNGHTKRAAVKGYYVAGKTGTAQVPFKDKRGYSDKTIHTFVGFAPVEDPKFAMLVKLNDPKDATFAESTSAPLFSELAEFILDYYQVSKDR</sequence>